<evidence type="ECO:0000313" key="8">
    <source>
        <dbReference type="EMBL" id="RWS20407.1"/>
    </source>
</evidence>
<keyword evidence="9" id="KW-1185">Reference proteome</keyword>
<dbReference type="VEuPathDB" id="VectorBase:LDEU011633"/>
<sequence>MDSRIINSSISDGLSNTDGKFQEKDFQIHWRHLNYTVTNSMVTRISKRLQGFSNIPKSRTILENVSGTVSSGELVAFMGPSGAGKSTLMECVVGRRIKGKSGEAFIS</sequence>
<evidence type="ECO:0000256" key="3">
    <source>
        <dbReference type="ARBA" id="ARBA00022448"/>
    </source>
</evidence>
<comment type="caution">
    <text evidence="8">The sequence shown here is derived from an EMBL/GenBank/DDBJ whole genome shotgun (WGS) entry which is preliminary data.</text>
</comment>
<evidence type="ECO:0000259" key="7">
    <source>
        <dbReference type="Pfam" id="PF00005"/>
    </source>
</evidence>
<keyword evidence="4" id="KW-0812">Transmembrane</keyword>
<dbReference type="PANTHER" id="PTHR48041">
    <property type="entry name" value="ABC TRANSPORTER G FAMILY MEMBER 28"/>
    <property type="match status" value="1"/>
</dbReference>
<evidence type="ECO:0000256" key="2">
    <source>
        <dbReference type="ARBA" id="ARBA00005814"/>
    </source>
</evidence>
<dbReference type="Proteomes" id="UP000288716">
    <property type="component" value="Unassembled WGS sequence"/>
</dbReference>
<name>A0A443RYF6_9ACAR</name>
<dbReference type="AlphaFoldDB" id="A0A443RYF6"/>
<dbReference type="OrthoDB" id="6533589at2759"/>
<keyword evidence="3" id="KW-0813">Transport</keyword>
<dbReference type="GO" id="GO:0016887">
    <property type="term" value="F:ATP hydrolysis activity"/>
    <property type="evidence" value="ECO:0007669"/>
    <property type="project" value="InterPro"/>
</dbReference>
<evidence type="ECO:0000256" key="5">
    <source>
        <dbReference type="ARBA" id="ARBA00022989"/>
    </source>
</evidence>
<evidence type="ECO:0000313" key="9">
    <source>
        <dbReference type="Proteomes" id="UP000288716"/>
    </source>
</evidence>
<feature type="domain" description="ABC transporter" evidence="7">
    <location>
        <begin position="62"/>
        <end position="97"/>
    </location>
</feature>
<organism evidence="8 9">
    <name type="scientific">Leptotrombidium deliense</name>
    <dbReference type="NCBI Taxonomy" id="299467"/>
    <lineage>
        <taxon>Eukaryota</taxon>
        <taxon>Metazoa</taxon>
        <taxon>Ecdysozoa</taxon>
        <taxon>Arthropoda</taxon>
        <taxon>Chelicerata</taxon>
        <taxon>Arachnida</taxon>
        <taxon>Acari</taxon>
        <taxon>Acariformes</taxon>
        <taxon>Trombidiformes</taxon>
        <taxon>Prostigmata</taxon>
        <taxon>Anystina</taxon>
        <taxon>Parasitengona</taxon>
        <taxon>Trombiculoidea</taxon>
        <taxon>Trombiculidae</taxon>
        <taxon>Leptotrombidium</taxon>
    </lineage>
</organism>
<evidence type="ECO:0000256" key="4">
    <source>
        <dbReference type="ARBA" id="ARBA00022692"/>
    </source>
</evidence>
<proteinExistence type="inferred from homology"/>
<comment type="subcellular location">
    <subcellularLocation>
        <location evidence="1">Membrane</location>
        <topology evidence="1">Multi-pass membrane protein</topology>
    </subcellularLocation>
</comment>
<dbReference type="GO" id="GO:0016020">
    <property type="term" value="C:membrane"/>
    <property type="evidence" value="ECO:0007669"/>
    <property type="project" value="UniProtKB-SubCell"/>
</dbReference>
<accession>A0A443RYF6</accession>
<evidence type="ECO:0000256" key="1">
    <source>
        <dbReference type="ARBA" id="ARBA00004141"/>
    </source>
</evidence>
<evidence type="ECO:0000256" key="6">
    <source>
        <dbReference type="ARBA" id="ARBA00023136"/>
    </source>
</evidence>
<dbReference type="EMBL" id="NCKV01017797">
    <property type="protein sequence ID" value="RWS20407.1"/>
    <property type="molecule type" value="Genomic_DNA"/>
</dbReference>
<protein>
    <submittedName>
        <fullName evidence="8">ABC transporter sub-family G-like protein 1</fullName>
    </submittedName>
</protein>
<gene>
    <name evidence="8" type="ORF">B4U80_03703</name>
</gene>
<feature type="non-terminal residue" evidence="8">
    <location>
        <position position="107"/>
    </location>
</feature>
<dbReference type="GO" id="GO:0005524">
    <property type="term" value="F:ATP binding"/>
    <property type="evidence" value="ECO:0007669"/>
    <property type="project" value="InterPro"/>
</dbReference>
<dbReference type="SUPFAM" id="SSF52540">
    <property type="entry name" value="P-loop containing nucleoside triphosphate hydrolases"/>
    <property type="match status" value="1"/>
</dbReference>
<dbReference type="InterPro" id="IPR027417">
    <property type="entry name" value="P-loop_NTPase"/>
</dbReference>
<dbReference type="PANTHER" id="PTHR48041:SF91">
    <property type="entry name" value="ABC TRANSPORTER G FAMILY MEMBER 28"/>
    <property type="match status" value="1"/>
</dbReference>
<dbReference type="InterPro" id="IPR050352">
    <property type="entry name" value="ABCG_transporters"/>
</dbReference>
<dbReference type="Pfam" id="PF00005">
    <property type="entry name" value="ABC_tran"/>
    <property type="match status" value="1"/>
</dbReference>
<dbReference type="Gene3D" id="3.40.50.300">
    <property type="entry name" value="P-loop containing nucleotide triphosphate hydrolases"/>
    <property type="match status" value="1"/>
</dbReference>
<dbReference type="InterPro" id="IPR003439">
    <property type="entry name" value="ABC_transporter-like_ATP-bd"/>
</dbReference>
<keyword evidence="5" id="KW-1133">Transmembrane helix</keyword>
<dbReference type="STRING" id="299467.A0A443RYF6"/>
<comment type="similarity">
    <text evidence="2">Belongs to the ABC transporter superfamily. ABCG family. Eye pigment precursor importer (TC 3.A.1.204) subfamily.</text>
</comment>
<reference evidence="8 9" key="1">
    <citation type="journal article" date="2018" name="Gigascience">
        <title>Genomes of trombidid mites reveal novel predicted allergens and laterally-transferred genes associated with secondary metabolism.</title>
        <authorList>
            <person name="Dong X."/>
            <person name="Chaisiri K."/>
            <person name="Xia D."/>
            <person name="Armstrong S.D."/>
            <person name="Fang Y."/>
            <person name="Donnelly M.J."/>
            <person name="Kadowaki T."/>
            <person name="McGarry J.W."/>
            <person name="Darby A.C."/>
            <person name="Makepeace B.L."/>
        </authorList>
    </citation>
    <scope>NUCLEOTIDE SEQUENCE [LARGE SCALE GENOMIC DNA]</scope>
    <source>
        <strain evidence="8">UoL-UT</strain>
    </source>
</reference>
<dbReference type="GO" id="GO:0042626">
    <property type="term" value="F:ATPase-coupled transmembrane transporter activity"/>
    <property type="evidence" value="ECO:0007669"/>
    <property type="project" value="TreeGrafter"/>
</dbReference>
<keyword evidence="6" id="KW-0472">Membrane</keyword>